<dbReference type="RefSeq" id="WP_204403241.1">
    <property type="nucleotide sequence ID" value="NZ_JAFBEE010000016.1"/>
</dbReference>
<dbReference type="PANTHER" id="PTHR33434">
    <property type="entry name" value="DEGV DOMAIN-CONTAINING PROTEIN DR_1986-RELATED"/>
    <property type="match status" value="1"/>
</dbReference>
<protein>
    <submittedName>
        <fullName evidence="2">DegV family protein with EDD domain</fullName>
    </submittedName>
</protein>
<dbReference type="NCBIfam" id="TIGR00762">
    <property type="entry name" value="DegV"/>
    <property type="match status" value="1"/>
</dbReference>
<evidence type="ECO:0000313" key="3">
    <source>
        <dbReference type="Proteomes" id="UP001314796"/>
    </source>
</evidence>
<reference evidence="2 3" key="1">
    <citation type="submission" date="2021-01" db="EMBL/GenBank/DDBJ databases">
        <title>Genomic Encyclopedia of Type Strains, Phase IV (KMG-IV): sequencing the most valuable type-strain genomes for metagenomic binning, comparative biology and taxonomic classification.</title>
        <authorList>
            <person name="Goeker M."/>
        </authorList>
    </citation>
    <scope>NUCLEOTIDE SEQUENCE [LARGE SCALE GENOMIC DNA]</scope>
    <source>
        <strain evidence="2 3">DSM 25890</strain>
    </source>
</reference>
<name>A0ABS2NSI0_9FIRM</name>
<keyword evidence="1" id="KW-0446">Lipid-binding</keyword>
<proteinExistence type="predicted"/>
<sequence>MGVKILTDSTGYLDESVREELGIKMVSLSVKFEDESFKETEIDNDTFYKKMAEKGVPKSSQPAIGEIIHEMEATAKVGDSLVGVFLSSGLSGTFSTVHMSKNMVLEKYPDAEIKIIDSKSTCMQLGFAAIVAARKAQVGGTFEEVIKVVKDNMNRSRFLFIPHNLEYLEKGGRIGRANALLGNFLKIIPVLTVEEGVTTVLKKVRTKKKAIATMVEEMLTDMKNFGLGEIVVHHINCLQEAKEVAANIKESLSTEIPIVDIGPVIGMHVGPGAIGIAYYTEKDRI</sequence>
<dbReference type="Pfam" id="PF02645">
    <property type="entry name" value="DegV"/>
    <property type="match status" value="1"/>
</dbReference>
<dbReference type="Gene3D" id="3.40.50.10170">
    <property type="match status" value="1"/>
</dbReference>
<keyword evidence="3" id="KW-1185">Reference proteome</keyword>
<organism evidence="2 3">
    <name type="scientific">Alkaliphilus hydrothermalis</name>
    <dbReference type="NCBI Taxonomy" id="1482730"/>
    <lineage>
        <taxon>Bacteria</taxon>
        <taxon>Bacillati</taxon>
        <taxon>Bacillota</taxon>
        <taxon>Clostridia</taxon>
        <taxon>Peptostreptococcales</taxon>
        <taxon>Natronincolaceae</taxon>
        <taxon>Alkaliphilus</taxon>
    </lineage>
</organism>
<dbReference type="Proteomes" id="UP001314796">
    <property type="component" value="Unassembled WGS sequence"/>
</dbReference>
<dbReference type="PROSITE" id="PS51482">
    <property type="entry name" value="DEGV"/>
    <property type="match status" value="1"/>
</dbReference>
<dbReference type="EMBL" id="JAFBEE010000016">
    <property type="protein sequence ID" value="MBM7615722.1"/>
    <property type="molecule type" value="Genomic_DNA"/>
</dbReference>
<accession>A0ABS2NSI0</accession>
<dbReference type="SUPFAM" id="SSF82549">
    <property type="entry name" value="DAK1/DegV-like"/>
    <property type="match status" value="1"/>
</dbReference>
<dbReference type="InterPro" id="IPR050270">
    <property type="entry name" value="DegV_domain_contain"/>
</dbReference>
<dbReference type="Gene3D" id="3.30.1180.10">
    <property type="match status" value="1"/>
</dbReference>
<dbReference type="InterPro" id="IPR043168">
    <property type="entry name" value="DegV_C"/>
</dbReference>
<dbReference type="InterPro" id="IPR003797">
    <property type="entry name" value="DegV"/>
</dbReference>
<evidence type="ECO:0000256" key="1">
    <source>
        <dbReference type="ARBA" id="ARBA00023121"/>
    </source>
</evidence>
<gene>
    <name evidence="2" type="ORF">JOC73_002296</name>
</gene>
<comment type="caution">
    <text evidence="2">The sequence shown here is derived from an EMBL/GenBank/DDBJ whole genome shotgun (WGS) entry which is preliminary data.</text>
</comment>
<evidence type="ECO:0000313" key="2">
    <source>
        <dbReference type="EMBL" id="MBM7615722.1"/>
    </source>
</evidence>
<dbReference type="PANTHER" id="PTHR33434:SF2">
    <property type="entry name" value="FATTY ACID-BINDING PROTEIN TM_1468"/>
    <property type="match status" value="1"/>
</dbReference>